<evidence type="ECO:0000256" key="4">
    <source>
        <dbReference type="RuleBase" id="RU003322"/>
    </source>
</evidence>
<keyword evidence="6" id="KW-1185">Reference proteome</keyword>
<dbReference type="Proteomes" id="UP000708208">
    <property type="component" value="Unassembled WGS sequence"/>
</dbReference>
<evidence type="ECO:0000256" key="1">
    <source>
        <dbReference type="ARBA" id="ARBA00007381"/>
    </source>
</evidence>
<name>A0A8J2NQG7_9HEXA</name>
<evidence type="ECO:0000256" key="2">
    <source>
        <dbReference type="ARBA" id="ARBA00022741"/>
    </source>
</evidence>
<dbReference type="AlphaFoldDB" id="A0A8J2NQG7"/>
<evidence type="ECO:0000313" key="6">
    <source>
        <dbReference type="Proteomes" id="UP000708208"/>
    </source>
</evidence>
<protein>
    <submittedName>
        <fullName evidence="5">Uncharacterized protein</fullName>
    </submittedName>
</protein>
<dbReference type="PROSITE" id="PS01036">
    <property type="entry name" value="HSP70_3"/>
    <property type="match status" value="1"/>
</dbReference>
<dbReference type="PANTHER" id="PTHR19375">
    <property type="entry name" value="HEAT SHOCK PROTEIN 70KDA"/>
    <property type="match status" value="1"/>
</dbReference>
<dbReference type="EMBL" id="CAJVCH010026275">
    <property type="protein sequence ID" value="CAG7700147.1"/>
    <property type="molecule type" value="Genomic_DNA"/>
</dbReference>
<reference evidence="5" key="1">
    <citation type="submission" date="2021-06" db="EMBL/GenBank/DDBJ databases">
        <authorList>
            <person name="Hodson N. C."/>
            <person name="Mongue J. A."/>
            <person name="Jaron S. K."/>
        </authorList>
    </citation>
    <scope>NUCLEOTIDE SEQUENCE</scope>
</reference>
<proteinExistence type="inferred from homology"/>
<keyword evidence="2 4" id="KW-0547">Nucleotide-binding</keyword>
<dbReference type="InterPro" id="IPR013126">
    <property type="entry name" value="Hsp_70_fam"/>
</dbReference>
<evidence type="ECO:0000313" key="5">
    <source>
        <dbReference type="EMBL" id="CAG7700147.1"/>
    </source>
</evidence>
<dbReference type="PROSITE" id="PS00297">
    <property type="entry name" value="HSP70_1"/>
    <property type="match status" value="1"/>
</dbReference>
<comment type="caution">
    <text evidence="5">The sequence shown here is derived from an EMBL/GenBank/DDBJ whole genome shotgun (WGS) entry which is preliminary data.</text>
</comment>
<accession>A0A8J2NQG7</accession>
<evidence type="ECO:0000256" key="3">
    <source>
        <dbReference type="ARBA" id="ARBA00022840"/>
    </source>
</evidence>
<dbReference type="FunFam" id="3.90.640.10:FF:000010">
    <property type="entry name" value="heat shock 70 kDa protein 14"/>
    <property type="match status" value="1"/>
</dbReference>
<keyword evidence="3 4" id="KW-0067">ATP-binding</keyword>
<gene>
    <name evidence="5" type="ORF">AFUS01_LOCUS4221</name>
</gene>
<dbReference type="InterPro" id="IPR018181">
    <property type="entry name" value="Heat_shock_70_CS"/>
</dbReference>
<dbReference type="OrthoDB" id="6718630at2759"/>
<organism evidence="5 6">
    <name type="scientific">Allacma fusca</name>
    <dbReference type="NCBI Taxonomy" id="39272"/>
    <lineage>
        <taxon>Eukaryota</taxon>
        <taxon>Metazoa</taxon>
        <taxon>Ecdysozoa</taxon>
        <taxon>Arthropoda</taxon>
        <taxon>Hexapoda</taxon>
        <taxon>Collembola</taxon>
        <taxon>Symphypleona</taxon>
        <taxon>Sminthuridae</taxon>
        <taxon>Allacma</taxon>
    </lineage>
</organism>
<dbReference type="GO" id="GO:0140662">
    <property type="term" value="F:ATP-dependent protein folding chaperone"/>
    <property type="evidence" value="ECO:0007669"/>
    <property type="project" value="InterPro"/>
</dbReference>
<dbReference type="Pfam" id="PF00012">
    <property type="entry name" value="HSP70"/>
    <property type="match status" value="2"/>
</dbReference>
<sequence length="609" mass="68697">MTTQTGVGIDLGFQQACLAVMTDTNKTHVILGRDGQPKTPVYISYSFSSPNKFTTLVGTEATMLKGQKGIYGPKRILGRHFSDPEVQTFIGEERLTRFWQIFYGNPFYIHRPDNQILFRTLLQTGSIQYSLKNLKHMSDFAKLYYQQKMDPFVSSLKYVSEETFDEAHRNALHEAMKELCKLYPATPALLDSAQSVLTSLFDKYSLMNNRKKNSQGRIAIGIDLGTSYSCLAVITNNELEFIPDPSSAIFTPTCITIEEDDITFGHVAQKKAVVMPQSCVFDIKRMIGRHIQDPQIAQLRKFWPFRIGTSEGSVDICVQVLEKNYRPEELITLFVKHLIENAETFLNHDVVHAVVAIPAYFTPRQVYLTKEAFHDAGINVLRFLNEPTAASLAYSDVVPKGSNRTCLIFDLGGGTLDLAILEIIGSNHVKIRAVDGDPFLGGADFDNSLMKHCIEEFEKKHNIQFQDLKNYTTTLRRLKITCETAKEELSYRKQATVSLDAIYKEMDLVVRVNQSTFESLIEEQLKKCMEIVDRIVESVEISEVVLVGGSSRIPRVRTLLKEKFGGKVITSEKFAPNEAVARGATLLAARIQNNDNSLCIEELEKRILV</sequence>
<comment type="similarity">
    <text evidence="1 4">Belongs to the heat shock protein 70 family.</text>
</comment>
<dbReference type="GO" id="GO:0005524">
    <property type="term" value="F:ATP binding"/>
    <property type="evidence" value="ECO:0007669"/>
    <property type="project" value="UniProtKB-KW"/>
</dbReference>